<reference evidence="3" key="1">
    <citation type="submission" date="2017-02" db="UniProtKB">
        <authorList>
            <consortium name="WormBaseParasite"/>
        </authorList>
    </citation>
    <scope>IDENTIFICATION</scope>
</reference>
<proteinExistence type="predicted"/>
<dbReference type="Proteomes" id="UP000276776">
    <property type="component" value="Unassembled WGS sequence"/>
</dbReference>
<dbReference type="STRING" id="103827.A0A0N5DC09"/>
<dbReference type="EMBL" id="UYYF01005288">
    <property type="protein sequence ID" value="VDN08423.1"/>
    <property type="molecule type" value="Genomic_DNA"/>
</dbReference>
<protein>
    <submittedName>
        <fullName evidence="3">HTH La-type RNA-binding domain-containing protein</fullName>
    </submittedName>
</protein>
<organism evidence="3">
    <name type="scientific">Thelazia callipaeda</name>
    <name type="common">Oriental eyeworm</name>
    <name type="synonym">Parasitic nematode</name>
    <dbReference type="NCBI Taxonomy" id="103827"/>
    <lineage>
        <taxon>Eukaryota</taxon>
        <taxon>Metazoa</taxon>
        <taxon>Ecdysozoa</taxon>
        <taxon>Nematoda</taxon>
        <taxon>Chromadorea</taxon>
        <taxon>Rhabditida</taxon>
        <taxon>Spirurina</taxon>
        <taxon>Spiruromorpha</taxon>
        <taxon>Thelazioidea</taxon>
        <taxon>Thelaziidae</taxon>
        <taxon>Thelazia</taxon>
    </lineage>
</organism>
<accession>A0A0N5DC09</accession>
<keyword evidence="2" id="KW-1185">Reference proteome</keyword>
<dbReference type="OrthoDB" id="5837759at2759"/>
<evidence type="ECO:0000313" key="1">
    <source>
        <dbReference type="EMBL" id="VDN08423.1"/>
    </source>
</evidence>
<reference evidence="1 2" key="2">
    <citation type="submission" date="2018-11" db="EMBL/GenBank/DDBJ databases">
        <authorList>
            <consortium name="Pathogen Informatics"/>
        </authorList>
    </citation>
    <scope>NUCLEOTIDE SEQUENCE [LARGE SCALE GENOMIC DNA]</scope>
</reference>
<dbReference type="AlphaFoldDB" id="A0A0N5DC09"/>
<evidence type="ECO:0000313" key="2">
    <source>
        <dbReference type="Proteomes" id="UP000276776"/>
    </source>
</evidence>
<name>A0A0N5DC09_THECL</name>
<evidence type="ECO:0000313" key="3">
    <source>
        <dbReference type="WBParaSite" id="TCLT_0001072801-mRNA-1"/>
    </source>
</evidence>
<dbReference type="WBParaSite" id="TCLT_0001072801-mRNA-1">
    <property type="protein sequence ID" value="TCLT_0001072801-mRNA-1"/>
    <property type="gene ID" value="TCLT_0001072801"/>
</dbReference>
<sequence length="116" mass="13137">MTSVQPREASTGDSKVNQKLLEDYFANKNLRSFIKKAHKLVKGEISDEEIDLEIGPQHSSVNGIIDGFSKILLENEKIGRADVDLQIHLTNVKDRSRCKNTDCRGMDERGGRILRR</sequence>
<gene>
    <name evidence="1" type="ORF">TCLT_LOCUS10710</name>
</gene>